<sequence>MHFQCLYKKKFSTHYCTSAVSSIAVKFIVLLLVSNQSLWFLPYRYNQVNFNLLSNKIHVFKFLRKKLLGFFSTKKRKKKYIVLVLFNLYKTSVGWVEVNYDEEEL</sequence>
<evidence type="ECO:0000256" key="1">
    <source>
        <dbReference type="SAM" id="Phobius"/>
    </source>
</evidence>
<keyword evidence="1" id="KW-0812">Transmembrane</keyword>
<accession>A0A8D8MFB5</accession>
<feature type="transmembrane region" description="Helical" evidence="1">
    <location>
        <begin position="12"/>
        <end position="33"/>
    </location>
</feature>
<dbReference type="AlphaFoldDB" id="A0A8D8MFB5"/>
<proteinExistence type="predicted"/>
<keyword evidence="1" id="KW-1133">Transmembrane helix</keyword>
<protein>
    <submittedName>
        <fullName evidence="2">Uncharacterized protein</fullName>
    </submittedName>
</protein>
<keyword evidence="1" id="KW-0472">Membrane</keyword>
<dbReference type="EMBL" id="HBUF01054381">
    <property type="protein sequence ID" value="CAG6623237.1"/>
    <property type="molecule type" value="Transcribed_RNA"/>
</dbReference>
<evidence type="ECO:0000313" key="2">
    <source>
        <dbReference type="EMBL" id="CAG6623237.1"/>
    </source>
</evidence>
<reference evidence="2" key="1">
    <citation type="submission" date="2021-05" db="EMBL/GenBank/DDBJ databases">
        <authorList>
            <person name="Alioto T."/>
            <person name="Alioto T."/>
            <person name="Gomez Garrido J."/>
        </authorList>
    </citation>
    <scope>NUCLEOTIDE SEQUENCE</scope>
</reference>
<name>A0A8D8MFB5_9HEMI</name>
<organism evidence="2">
    <name type="scientific">Cacopsylla melanoneura</name>
    <dbReference type="NCBI Taxonomy" id="428564"/>
    <lineage>
        <taxon>Eukaryota</taxon>
        <taxon>Metazoa</taxon>
        <taxon>Ecdysozoa</taxon>
        <taxon>Arthropoda</taxon>
        <taxon>Hexapoda</taxon>
        <taxon>Insecta</taxon>
        <taxon>Pterygota</taxon>
        <taxon>Neoptera</taxon>
        <taxon>Paraneoptera</taxon>
        <taxon>Hemiptera</taxon>
        <taxon>Sternorrhyncha</taxon>
        <taxon>Psylloidea</taxon>
        <taxon>Psyllidae</taxon>
        <taxon>Psyllinae</taxon>
        <taxon>Cacopsylla</taxon>
    </lineage>
</organism>